<evidence type="ECO:0000313" key="2">
    <source>
        <dbReference type="Proteomes" id="UP000035268"/>
    </source>
</evidence>
<dbReference type="KEGG" id="vbl:L21SP4_02409"/>
<proteinExistence type="predicted"/>
<dbReference type="Proteomes" id="UP000035268">
    <property type="component" value="Chromosome"/>
</dbReference>
<dbReference type="AlphaFoldDB" id="A0A0G3ENB0"/>
<accession>A0A0G3ENB0</accession>
<gene>
    <name evidence="1" type="ORF">L21SP4_02409</name>
</gene>
<keyword evidence="2" id="KW-1185">Reference proteome</keyword>
<name>A0A0G3ENB0_9BACT</name>
<reference evidence="1 2" key="2">
    <citation type="journal article" date="2016" name="ISME J.">
        <title>Characterization of the first cultured representative of Verrucomicrobia subdivision 5 indicates the proposal of a novel phylum.</title>
        <authorList>
            <person name="Spring S."/>
            <person name="Bunk B."/>
            <person name="Sproer C."/>
            <person name="Schumann P."/>
            <person name="Rohde M."/>
            <person name="Tindall B.J."/>
            <person name="Klenk H.P."/>
        </authorList>
    </citation>
    <scope>NUCLEOTIDE SEQUENCE [LARGE SCALE GENOMIC DNA]</scope>
    <source>
        <strain evidence="1 2">L21-Fru-AB</strain>
    </source>
</reference>
<protein>
    <submittedName>
        <fullName evidence="1">Uncharacterized protein</fullName>
    </submittedName>
</protein>
<dbReference type="RefSeq" id="WP_052882837.1">
    <property type="nucleotide sequence ID" value="NZ_CP010904.1"/>
</dbReference>
<evidence type="ECO:0000313" key="1">
    <source>
        <dbReference type="EMBL" id="AKJ65634.1"/>
    </source>
</evidence>
<organism evidence="1 2">
    <name type="scientific">Kiritimatiella glycovorans</name>
    <dbReference type="NCBI Taxonomy" id="1307763"/>
    <lineage>
        <taxon>Bacteria</taxon>
        <taxon>Pseudomonadati</taxon>
        <taxon>Kiritimatiellota</taxon>
        <taxon>Kiritimatiellia</taxon>
        <taxon>Kiritimatiellales</taxon>
        <taxon>Kiritimatiellaceae</taxon>
        <taxon>Kiritimatiella</taxon>
    </lineage>
</organism>
<dbReference type="EMBL" id="CP010904">
    <property type="protein sequence ID" value="AKJ65634.1"/>
    <property type="molecule type" value="Genomic_DNA"/>
</dbReference>
<reference evidence="2" key="1">
    <citation type="submission" date="2015-02" db="EMBL/GenBank/DDBJ databases">
        <title>Description and complete genome sequence of the first cultured representative of the subdivision 5 of the Verrucomicrobia phylum.</title>
        <authorList>
            <person name="Spring S."/>
            <person name="Bunk B."/>
            <person name="Sproer C."/>
            <person name="Klenk H.-P."/>
        </authorList>
    </citation>
    <scope>NUCLEOTIDE SEQUENCE [LARGE SCALE GENOMIC DNA]</scope>
    <source>
        <strain evidence="2">L21-Fru-AB</strain>
    </source>
</reference>
<sequence length="72" mass="8264">MSEDKRSLPTLSGLDLFSQAGNEQEEAWFRHYLYWETDRGAKSRAQVRAAVEPQGSGECPKNFFPKIFYFSG</sequence>